<dbReference type="GO" id="GO:0046872">
    <property type="term" value="F:metal ion binding"/>
    <property type="evidence" value="ECO:0007669"/>
    <property type="project" value="UniProtKB-KW"/>
</dbReference>
<evidence type="ECO:0000256" key="9">
    <source>
        <dbReference type="ARBA" id="ARBA00022878"/>
    </source>
</evidence>
<dbReference type="RefSeq" id="WP_317997166.1">
    <property type="nucleotide sequence ID" value="NZ_AP025523.1"/>
</dbReference>
<dbReference type="GO" id="GO:0006572">
    <property type="term" value="P:L-tyrosine catabolic process"/>
    <property type="evidence" value="ECO:0007669"/>
    <property type="project" value="UniProtKB-KW"/>
</dbReference>
<dbReference type="KEGG" id="vab:WPS_14630"/>
<evidence type="ECO:0000256" key="12">
    <source>
        <dbReference type="PIRSR" id="PIRSR605959-2"/>
    </source>
</evidence>
<reference evidence="16 17" key="1">
    <citation type="journal article" date="2022" name="ISME Commun">
        <title>Vulcanimicrobium alpinus gen. nov. sp. nov., the first cultivated representative of the candidate phylum 'Eremiobacterota', is a metabolically versatile aerobic anoxygenic phototroph.</title>
        <authorList>
            <person name="Yabe S."/>
            <person name="Muto K."/>
            <person name="Abe K."/>
            <person name="Yokota A."/>
            <person name="Staudigel H."/>
            <person name="Tebo B.M."/>
        </authorList>
    </citation>
    <scope>NUCLEOTIDE SEQUENCE [LARGE SCALE GENOMIC DNA]</scope>
    <source>
        <strain evidence="16 17">WC8-2</strain>
    </source>
</reference>
<evidence type="ECO:0000256" key="8">
    <source>
        <dbReference type="ARBA" id="ARBA00022842"/>
    </source>
</evidence>
<organism evidence="16 17">
    <name type="scientific">Vulcanimicrobium alpinum</name>
    <dbReference type="NCBI Taxonomy" id="3016050"/>
    <lineage>
        <taxon>Bacteria</taxon>
        <taxon>Bacillati</taxon>
        <taxon>Vulcanimicrobiota</taxon>
        <taxon>Vulcanimicrobiia</taxon>
        <taxon>Vulcanimicrobiales</taxon>
        <taxon>Vulcanimicrobiaceae</taxon>
        <taxon>Vulcanimicrobium</taxon>
    </lineage>
</organism>
<dbReference type="EC" id="3.7.1.2" evidence="4"/>
<evidence type="ECO:0000259" key="15">
    <source>
        <dbReference type="Pfam" id="PF09298"/>
    </source>
</evidence>
<feature type="binding site" evidence="13">
    <location>
        <position position="189"/>
    </location>
    <ligand>
        <name>Ca(2+)</name>
        <dbReference type="ChEBI" id="CHEBI:29108"/>
    </ligand>
</feature>
<feature type="binding site" evidence="12">
    <location>
        <position position="130"/>
    </location>
    <ligand>
        <name>substrate</name>
    </ligand>
</feature>
<dbReference type="Pfam" id="PF09298">
    <property type="entry name" value="FAA_hydrolase_N"/>
    <property type="match status" value="1"/>
</dbReference>
<feature type="binding site" evidence="13">
    <location>
        <position position="187"/>
    </location>
    <ligand>
        <name>Ca(2+)</name>
        <dbReference type="ChEBI" id="CHEBI:29108"/>
    </ligand>
</feature>
<dbReference type="SUPFAM" id="SSF56529">
    <property type="entry name" value="FAH"/>
    <property type="match status" value="1"/>
</dbReference>
<evidence type="ECO:0000256" key="5">
    <source>
        <dbReference type="ARBA" id="ARBA00022723"/>
    </source>
</evidence>
<evidence type="ECO:0000256" key="4">
    <source>
        <dbReference type="ARBA" id="ARBA00012094"/>
    </source>
</evidence>
<dbReference type="InterPro" id="IPR036663">
    <property type="entry name" value="Fumarylacetoacetase_C_sf"/>
</dbReference>
<dbReference type="InterPro" id="IPR036462">
    <property type="entry name" value="Fumarylacetoacetase_N_sf"/>
</dbReference>
<feature type="active site" description="Proton acceptor" evidence="11">
    <location>
        <position position="121"/>
    </location>
</feature>
<feature type="binding site" evidence="12">
    <location>
        <position position="342"/>
    </location>
    <ligand>
        <name>substrate</name>
    </ligand>
</feature>
<dbReference type="PANTHER" id="PTHR43069">
    <property type="entry name" value="FUMARYLACETOACETASE"/>
    <property type="match status" value="1"/>
</dbReference>
<dbReference type="GO" id="GO:0006559">
    <property type="term" value="P:L-phenylalanine catabolic process"/>
    <property type="evidence" value="ECO:0007669"/>
    <property type="project" value="UniProtKB-KW"/>
</dbReference>
<evidence type="ECO:0000256" key="6">
    <source>
        <dbReference type="ARBA" id="ARBA00022801"/>
    </source>
</evidence>
<dbReference type="AlphaFoldDB" id="A0AAN1XXQ9"/>
<feature type="domain" description="Fumarylacetoacetase-like C-terminal" evidence="14">
    <location>
        <begin position="114"/>
        <end position="403"/>
    </location>
</feature>
<evidence type="ECO:0000256" key="2">
    <source>
        <dbReference type="ARBA" id="ARBA00001946"/>
    </source>
</evidence>
<feature type="domain" description="Fumarylacetoacetase N-terminal" evidence="15">
    <location>
        <begin position="11"/>
        <end position="98"/>
    </location>
</feature>
<evidence type="ECO:0000256" key="13">
    <source>
        <dbReference type="PIRSR" id="PIRSR605959-3"/>
    </source>
</evidence>
<evidence type="ECO:0000256" key="1">
    <source>
        <dbReference type="ARBA" id="ARBA00001913"/>
    </source>
</evidence>
<keyword evidence="5 13" id="KW-0479">Metal-binding</keyword>
<dbReference type="GO" id="GO:1902000">
    <property type="term" value="P:homogentisate catabolic process"/>
    <property type="evidence" value="ECO:0007669"/>
    <property type="project" value="TreeGrafter"/>
</dbReference>
<accession>A0AAN1XXQ9</accession>
<dbReference type="Gene3D" id="2.30.30.230">
    <property type="entry name" value="Fumarylacetoacetase, N-terminal domain"/>
    <property type="match status" value="1"/>
</dbReference>
<dbReference type="InterPro" id="IPR005959">
    <property type="entry name" value="Fumarylacetoacetase"/>
</dbReference>
<comment type="cofactor">
    <cofactor evidence="2 13">
        <name>Mg(2+)</name>
        <dbReference type="ChEBI" id="CHEBI:18420"/>
    </cofactor>
</comment>
<dbReference type="EMBL" id="AP025523">
    <property type="protein sequence ID" value="BDE06187.1"/>
    <property type="molecule type" value="Genomic_DNA"/>
</dbReference>
<evidence type="ECO:0000256" key="10">
    <source>
        <dbReference type="ARBA" id="ARBA00023232"/>
    </source>
</evidence>
<keyword evidence="10" id="KW-0585">Phenylalanine catabolism</keyword>
<feature type="binding site" evidence="13">
    <location>
        <position position="221"/>
    </location>
    <ligand>
        <name>Mg(2+)</name>
        <dbReference type="ChEBI" id="CHEBI:18420"/>
    </ligand>
</feature>
<protein>
    <recommendedName>
        <fullName evidence="4">fumarylacetoacetase</fullName>
        <ecNumber evidence="4">3.7.1.2</ecNumber>
    </recommendedName>
</protein>
<feature type="binding site" evidence="12">
    <location>
        <position position="232"/>
    </location>
    <ligand>
        <name>substrate</name>
    </ligand>
</feature>
<dbReference type="PANTHER" id="PTHR43069:SF2">
    <property type="entry name" value="FUMARYLACETOACETASE"/>
    <property type="match status" value="1"/>
</dbReference>
<evidence type="ECO:0000256" key="7">
    <source>
        <dbReference type="ARBA" id="ARBA00022837"/>
    </source>
</evidence>
<feature type="binding site" evidence="13">
    <location>
        <position position="245"/>
    </location>
    <ligand>
        <name>Mg(2+)</name>
        <dbReference type="ChEBI" id="CHEBI:18420"/>
    </ligand>
</feature>
<evidence type="ECO:0000313" key="16">
    <source>
        <dbReference type="EMBL" id="BDE06187.1"/>
    </source>
</evidence>
<evidence type="ECO:0000313" key="17">
    <source>
        <dbReference type="Proteomes" id="UP001317532"/>
    </source>
</evidence>
<dbReference type="Gene3D" id="3.90.850.10">
    <property type="entry name" value="Fumarylacetoacetase-like, C-terminal domain"/>
    <property type="match status" value="1"/>
</dbReference>
<comment type="cofactor">
    <cofactor evidence="1 13">
        <name>Ca(2+)</name>
        <dbReference type="ChEBI" id="CHEBI:29108"/>
    </cofactor>
</comment>
<feature type="binding site" evidence="13">
    <location>
        <position position="221"/>
    </location>
    <ligand>
        <name>Ca(2+)</name>
        <dbReference type="ChEBI" id="CHEBI:29108"/>
    </ligand>
</feature>
<sequence>MIDPRDFGIDNLPLGIVADDAGRARPAVAYRDLVVDLDALVHARAIDEQSLADASSLNAFLGRGPAAWTALRARLQHLLGERASAEERRAVAAASHPHGALHARMPVQVGDYVDFYSSLEHATSLGRILRPGGEPLPPNYRHIPIGYHGRSGTVVISETPIRRPAGQTKAGDAAAPEFGPSQMLDVELEMGWIAGPGNALGAPIPADAVREHVYGYVLLNDWSARDIQGWEYQPLGPFLSKSFATSISPWIVSLEALEPFRVAEPPREPEPLRYLRASQPFAYDVELDLLLLTRAMAERGDPPFHVSRTNLRGMYWTVAQQLAHVTANGATIRPGDLFGTGTISGFEPGTQGSLIERTWRGRDPLALPGGETRAFLENGDTAIVRGRAVRGDLRIGFGEVVGTIVA</sequence>
<comment type="pathway">
    <text evidence="3">Amino-acid degradation; L-phenylalanine degradation; acetoacetate and fumarate from L-phenylalanine: step 6/6.</text>
</comment>
<feature type="binding site" evidence="13">
    <location>
        <position position="241"/>
    </location>
    <ligand>
        <name>Mg(2+)</name>
        <dbReference type="ChEBI" id="CHEBI:18420"/>
    </ligand>
</feature>
<feature type="binding site" evidence="12">
    <location>
        <position position="116"/>
    </location>
    <ligand>
        <name>substrate</name>
    </ligand>
</feature>
<keyword evidence="6" id="KW-0378">Hydrolase</keyword>
<dbReference type="GO" id="GO:0004334">
    <property type="term" value="F:fumarylacetoacetase activity"/>
    <property type="evidence" value="ECO:0007669"/>
    <property type="project" value="UniProtKB-EC"/>
</dbReference>
<feature type="binding site" evidence="13">
    <location>
        <position position="114"/>
    </location>
    <ligand>
        <name>Ca(2+)</name>
        <dbReference type="ChEBI" id="CHEBI:29108"/>
    </ligand>
</feature>
<evidence type="ECO:0000256" key="11">
    <source>
        <dbReference type="PIRSR" id="PIRSR605959-1"/>
    </source>
</evidence>
<dbReference type="NCBIfam" id="TIGR01266">
    <property type="entry name" value="fum_ac_acetase"/>
    <property type="match status" value="1"/>
</dbReference>
<dbReference type="InterPro" id="IPR011234">
    <property type="entry name" value="Fumarylacetoacetase-like_C"/>
</dbReference>
<keyword evidence="7 13" id="KW-0106">Calcium</keyword>
<dbReference type="SUPFAM" id="SSF63433">
    <property type="entry name" value="Fumarylacetoacetate hydrolase, FAH, N-terminal domain"/>
    <property type="match status" value="1"/>
</dbReference>
<evidence type="ECO:0000256" key="3">
    <source>
        <dbReference type="ARBA" id="ARBA00004782"/>
    </source>
</evidence>
<dbReference type="Proteomes" id="UP001317532">
    <property type="component" value="Chromosome"/>
</dbReference>
<feature type="binding site" evidence="12">
    <location>
        <position position="228"/>
    </location>
    <ligand>
        <name>substrate</name>
    </ligand>
</feature>
<proteinExistence type="predicted"/>
<gene>
    <name evidence="16" type="ORF">WPS_14630</name>
</gene>
<dbReference type="Pfam" id="PF01557">
    <property type="entry name" value="FAA_hydrolase"/>
    <property type="match status" value="1"/>
</dbReference>
<keyword evidence="17" id="KW-1185">Reference proteome</keyword>
<name>A0AAN1XXQ9_UNVUL</name>
<dbReference type="InterPro" id="IPR015377">
    <property type="entry name" value="Fumarylacetoacetase_N"/>
</dbReference>
<keyword evidence="9" id="KW-0828">Tyrosine catabolism</keyword>
<evidence type="ECO:0000259" key="14">
    <source>
        <dbReference type="Pfam" id="PF01557"/>
    </source>
</evidence>
<keyword evidence="8 13" id="KW-0460">Magnesium</keyword>